<dbReference type="EMBL" id="KE560898">
    <property type="protein sequence ID" value="EPZ34996.1"/>
    <property type="molecule type" value="Genomic_DNA"/>
</dbReference>
<evidence type="ECO:0000259" key="3">
    <source>
        <dbReference type="Pfam" id="PF00561"/>
    </source>
</evidence>
<dbReference type="OMA" id="HESIYGQ"/>
<keyword evidence="2" id="KW-0378">Hydrolase</keyword>
<dbReference type="Gene3D" id="3.40.50.1820">
    <property type="entry name" value="alpha/beta hydrolase"/>
    <property type="match status" value="1"/>
</dbReference>
<dbReference type="OrthoDB" id="1898734at2759"/>
<feature type="domain" description="AB hydrolase-1" evidence="3">
    <location>
        <begin position="91"/>
        <end position="237"/>
    </location>
</feature>
<evidence type="ECO:0000313" key="4">
    <source>
        <dbReference type="EMBL" id="EPZ34996.1"/>
    </source>
</evidence>
<dbReference type="InterPro" id="IPR029058">
    <property type="entry name" value="AB_hydrolase_fold"/>
</dbReference>
<dbReference type="InterPro" id="IPR051601">
    <property type="entry name" value="Serine_prot/Carboxylest_S33"/>
</dbReference>
<sequence>MAETMESFLDRISSGIHKLPSLIVRDIYFVVPLDYDKKDLTEIKFYKQTECIETDLKNTALNFVPPGFIKIFARHIVHNHNAGKLDELPFLIYFQGGPGFEVSPSVIRNIGWMKAALLEHQVLLLDQRGTGLSSPVTAQTLSFFDTSALKADYVSKFRTESIVADSEGIRRLLLKDKKWKALGQSFGGFCLTHYLSYYPDSIEEAYFTGGIPPLALEPDPVYQVLFPRVIEMNNRYYSRYPDDVEKVLEIARYLSHNHYVNLPNGGHLTVRRFQQLGLFLGAESGFEQLHYLIQGAFVDCPIVSDSLPSEKLNPIRKLSYKFLNSIQNMLPYETNPLYALLHESIYCQNRSSSWSAQRVYERYFKDTFEFKLDETKKLLFFGEMIFPWMFEDYAQLRSLGETAQILAEKKDWKILYLPDVLASTQTNCSAAIYYDDMYVDFNLCMQTVKCIRSIKPWITNEYLHSGIRDNGFEILKKLFDLLNK</sequence>
<evidence type="ECO:0000256" key="1">
    <source>
        <dbReference type="ARBA" id="ARBA00010088"/>
    </source>
</evidence>
<reference evidence="4 5" key="1">
    <citation type="journal article" date="2013" name="Curr. Biol.">
        <title>Shared signatures of parasitism and phylogenomics unite Cryptomycota and microsporidia.</title>
        <authorList>
            <person name="James T.Y."/>
            <person name="Pelin A."/>
            <person name="Bonen L."/>
            <person name="Ahrendt S."/>
            <person name="Sain D."/>
            <person name="Corradi N."/>
            <person name="Stajich J.E."/>
        </authorList>
    </citation>
    <scope>NUCLEOTIDE SEQUENCE [LARGE SCALE GENOMIC DNA]</scope>
    <source>
        <strain evidence="4 5">CSF55</strain>
    </source>
</reference>
<proteinExistence type="inferred from homology"/>
<dbReference type="Pfam" id="PF00561">
    <property type="entry name" value="Abhydrolase_1"/>
    <property type="match status" value="1"/>
</dbReference>
<dbReference type="STRING" id="988480.A0A075B1Z8"/>
<accession>A0A075B1Z8</accession>
<name>A0A075B1Z8_ROZAC</name>
<dbReference type="PANTHER" id="PTHR43248">
    <property type="entry name" value="2-SUCCINYL-6-HYDROXY-2,4-CYCLOHEXADIENE-1-CARBOXYLATE SYNTHASE"/>
    <property type="match status" value="1"/>
</dbReference>
<dbReference type="InterPro" id="IPR002410">
    <property type="entry name" value="Peptidase_S33"/>
</dbReference>
<comment type="similarity">
    <text evidence="1">Belongs to the peptidase S33 family.</text>
</comment>
<dbReference type="InterPro" id="IPR000073">
    <property type="entry name" value="AB_hydrolase_1"/>
</dbReference>
<dbReference type="PANTHER" id="PTHR43248:SF2">
    <property type="entry name" value="PROLYL AMINOPEPTIDASE"/>
    <property type="match status" value="1"/>
</dbReference>
<dbReference type="GO" id="GO:0006508">
    <property type="term" value="P:proteolysis"/>
    <property type="evidence" value="ECO:0007669"/>
    <property type="project" value="InterPro"/>
</dbReference>
<keyword evidence="5" id="KW-1185">Reference proteome</keyword>
<evidence type="ECO:0000313" key="5">
    <source>
        <dbReference type="Proteomes" id="UP000030755"/>
    </source>
</evidence>
<dbReference type="PRINTS" id="PR00793">
    <property type="entry name" value="PROAMNOPTASE"/>
</dbReference>
<dbReference type="HOGENOM" id="CLU_024518_2_0_1"/>
<dbReference type="SUPFAM" id="SSF53474">
    <property type="entry name" value="alpha/beta-Hydrolases"/>
    <property type="match status" value="1"/>
</dbReference>
<organism evidence="4 5">
    <name type="scientific">Rozella allomycis (strain CSF55)</name>
    <dbReference type="NCBI Taxonomy" id="988480"/>
    <lineage>
        <taxon>Eukaryota</taxon>
        <taxon>Fungi</taxon>
        <taxon>Fungi incertae sedis</taxon>
        <taxon>Cryptomycota</taxon>
        <taxon>Cryptomycota incertae sedis</taxon>
        <taxon>Rozella</taxon>
    </lineage>
</organism>
<gene>
    <name evidence="4" type="ORF">O9G_004346</name>
</gene>
<protein>
    <recommendedName>
        <fullName evidence="3">AB hydrolase-1 domain-containing protein</fullName>
    </recommendedName>
</protein>
<evidence type="ECO:0000256" key="2">
    <source>
        <dbReference type="ARBA" id="ARBA00022801"/>
    </source>
</evidence>
<dbReference type="GO" id="GO:0008233">
    <property type="term" value="F:peptidase activity"/>
    <property type="evidence" value="ECO:0007669"/>
    <property type="project" value="InterPro"/>
</dbReference>
<dbReference type="AlphaFoldDB" id="A0A075B1Z8"/>
<dbReference type="Proteomes" id="UP000030755">
    <property type="component" value="Unassembled WGS sequence"/>
</dbReference>